<proteinExistence type="predicted"/>
<comment type="catalytic activity">
    <reaction evidence="7">
        <text>L-histidinol phosphate + 2-oxoglutarate = 3-(imidazol-4-yl)-2-oxopropyl phosphate + L-glutamate</text>
        <dbReference type="Rhea" id="RHEA:23744"/>
        <dbReference type="ChEBI" id="CHEBI:16810"/>
        <dbReference type="ChEBI" id="CHEBI:29985"/>
        <dbReference type="ChEBI" id="CHEBI:57766"/>
        <dbReference type="ChEBI" id="CHEBI:57980"/>
        <dbReference type="EC" id="2.6.1.9"/>
    </reaction>
</comment>
<evidence type="ECO:0000256" key="3">
    <source>
        <dbReference type="ARBA" id="ARBA00012748"/>
    </source>
</evidence>
<evidence type="ECO:0000313" key="10">
    <source>
        <dbReference type="Proteomes" id="UP000187283"/>
    </source>
</evidence>
<evidence type="ECO:0000256" key="7">
    <source>
        <dbReference type="ARBA" id="ARBA00047481"/>
    </source>
</evidence>
<keyword evidence="4 9" id="KW-0032">Aminotransferase</keyword>
<dbReference type="SUPFAM" id="SSF53383">
    <property type="entry name" value="PLP-dependent transferases"/>
    <property type="match status" value="1"/>
</dbReference>
<protein>
    <recommendedName>
        <fullName evidence="3">histidinol-phosphate transaminase</fullName>
        <ecNumber evidence="3">2.6.1.9</ecNumber>
    </recommendedName>
</protein>
<keyword evidence="5 9" id="KW-0808">Transferase</keyword>
<feature type="domain" description="Aminotransferase class I/classII large" evidence="8">
    <location>
        <begin position="31"/>
        <end position="152"/>
    </location>
</feature>
<dbReference type="GO" id="GO:0004400">
    <property type="term" value="F:histidinol-phosphate transaminase activity"/>
    <property type="evidence" value="ECO:0007669"/>
    <property type="project" value="UniProtKB-EC"/>
</dbReference>
<comment type="pathway">
    <text evidence="2">Amino-acid biosynthesis; L-histidine biosynthesis; L-histidine from 5-phospho-alpha-D-ribose 1-diphosphate: step 7/9.</text>
</comment>
<dbReference type="GO" id="GO:0030170">
    <property type="term" value="F:pyridoxal phosphate binding"/>
    <property type="evidence" value="ECO:0007669"/>
    <property type="project" value="InterPro"/>
</dbReference>
<dbReference type="OrthoDB" id="2015537at2759"/>
<dbReference type="Proteomes" id="UP000187283">
    <property type="component" value="Unassembled WGS sequence"/>
</dbReference>
<gene>
    <name evidence="9" type="ORF">AYI70_g3981</name>
</gene>
<dbReference type="InterPro" id="IPR015421">
    <property type="entry name" value="PyrdxlP-dep_Trfase_major"/>
</dbReference>
<dbReference type="AlphaFoldDB" id="A0A1R1Y118"/>
<evidence type="ECO:0000256" key="1">
    <source>
        <dbReference type="ARBA" id="ARBA00001933"/>
    </source>
</evidence>
<evidence type="ECO:0000313" key="9">
    <source>
        <dbReference type="EMBL" id="OMJ20647.1"/>
    </source>
</evidence>
<dbReference type="InterPro" id="IPR004839">
    <property type="entry name" value="Aminotransferase_I/II_large"/>
</dbReference>
<evidence type="ECO:0000256" key="2">
    <source>
        <dbReference type="ARBA" id="ARBA00005011"/>
    </source>
</evidence>
<dbReference type="Gene3D" id="3.90.1150.10">
    <property type="entry name" value="Aspartate Aminotransferase, domain 1"/>
    <property type="match status" value="1"/>
</dbReference>
<comment type="caution">
    <text evidence="9">The sequence shown here is derived from an EMBL/GenBank/DDBJ whole genome shotgun (WGS) entry which is preliminary data.</text>
</comment>
<dbReference type="EC" id="2.6.1.9" evidence="3"/>
<sequence length="154" mass="17565">MTFDLKEIVRPNILQLLPYRCARDDYSTGVLLDANENNYGPTSLMGEGLNVREEDNPLSMHRYPDPLGIRVKKRFMELRKNIESIENIFMGVGSDEIIDISVRIFCKPGVDEMLITPPTYGMYKVVSQINDVKVVPVPLNLEDGDFQLETDKVK</sequence>
<dbReference type="PANTHER" id="PTHR42885">
    <property type="entry name" value="HISTIDINOL-PHOSPHATE AMINOTRANSFERASE-RELATED"/>
    <property type="match status" value="1"/>
</dbReference>
<dbReference type="STRING" id="133412.A0A1R1Y118"/>
<evidence type="ECO:0000256" key="6">
    <source>
        <dbReference type="ARBA" id="ARBA00022898"/>
    </source>
</evidence>
<organism evidence="9 10">
    <name type="scientific">Smittium culicis</name>
    <dbReference type="NCBI Taxonomy" id="133412"/>
    <lineage>
        <taxon>Eukaryota</taxon>
        <taxon>Fungi</taxon>
        <taxon>Fungi incertae sedis</taxon>
        <taxon>Zoopagomycota</taxon>
        <taxon>Kickxellomycotina</taxon>
        <taxon>Harpellomycetes</taxon>
        <taxon>Harpellales</taxon>
        <taxon>Legeriomycetaceae</taxon>
        <taxon>Smittium</taxon>
    </lineage>
</organism>
<evidence type="ECO:0000256" key="5">
    <source>
        <dbReference type="ARBA" id="ARBA00022679"/>
    </source>
</evidence>
<reference evidence="9 10" key="1">
    <citation type="submission" date="2017-01" db="EMBL/GenBank/DDBJ databases">
        <authorList>
            <person name="Mah S.A."/>
            <person name="Swanson W.J."/>
            <person name="Moy G.W."/>
            <person name="Vacquier V.D."/>
        </authorList>
    </citation>
    <scope>NUCLEOTIDE SEQUENCE [LARGE SCALE GENOMIC DNA]</scope>
    <source>
        <strain evidence="9 10">GSMNP</strain>
    </source>
</reference>
<dbReference type="Gene3D" id="3.40.640.10">
    <property type="entry name" value="Type I PLP-dependent aspartate aminotransferase-like (Major domain)"/>
    <property type="match status" value="1"/>
</dbReference>
<accession>A0A1R1Y118</accession>
<evidence type="ECO:0000259" key="8">
    <source>
        <dbReference type="Pfam" id="PF00155"/>
    </source>
</evidence>
<comment type="cofactor">
    <cofactor evidence="1">
        <name>pyridoxal 5'-phosphate</name>
        <dbReference type="ChEBI" id="CHEBI:597326"/>
    </cofactor>
</comment>
<keyword evidence="6" id="KW-0663">Pyridoxal phosphate</keyword>
<evidence type="ECO:0000256" key="4">
    <source>
        <dbReference type="ARBA" id="ARBA00022576"/>
    </source>
</evidence>
<name>A0A1R1Y118_9FUNG</name>
<dbReference type="Pfam" id="PF00155">
    <property type="entry name" value="Aminotran_1_2"/>
    <property type="match status" value="1"/>
</dbReference>
<keyword evidence="10" id="KW-1185">Reference proteome</keyword>
<dbReference type="InterPro" id="IPR015422">
    <property type="entry name" value="PyrdxlP-dep_Trfase_small"/>
</dbReference>
<dbReference type="PANTHER" id="PTHR42885:SF2">
    <property type="entry name" value="HISTIDINOL-PHOSPHATE AMINOTRANSFERASE"/>
    <property type="match status" value="1"/>
</dbReference>
<dbReference type="EMBL" id="LSSN01001185">
    <property type="protein sequence ID" value="OMJ20647.1"/>
    <property type="molecule type" value="Genomic_DNA"/>
</dbReference>
<dbReference type="InterPro" id="IPR015424">
    <property type="entry name" value="PyrdxlP-dep_Trfase"/>
</dbReference>